<dbReference type="EC" id="3.4.24.-" evidence="7"/>
<gene>
    <name evidence="9" type="ORF">DPMN_154723</name>
</gene>
<name>A0A9D4J9D4_DREPO</name>
<keyword evidence="10" id="KW-1185">Reference proteome</keyword>
<evidence type="ECO:0000259" key="8">
    <source>
        <dbReference type="PROSITE" id="PS51864"/>
    </source>
</evidence>
<comment type="caution">
    <text evidence="6">Lacks conserved residue(s) required for the propagation of feature annotation.</text>
</comment>
<evidence type="ECO:0000313" key="10">
    <source>
        <dbReference type="Proteomes" id="UP000828390"/>
    </source>
</evidence>
<keyword evidence="2 6" id="KW-0479">Metal-binding</keyword>
<evidence type="ECO:0000256" key="3">
    <source>
        <dbReference type="ARBA" id="ARBA00022801"/>
    </source>
</evidence>
<evidence type="ECO:0000256" key="5">
    <source>
        <dbReference type="ARBA" id="ARBA00023049"/>
    </source>
</evidence>
<feature type="active site" evidence="6">
    <location>
        <position position="9"/>
    </location>
</feature>
<evidence type="ECO:0000256" key="1">
    <source>
        <dbReference type="ARBA" id="ARBA00022670"/>
    </source>
</evidence>
<feature type="domain" description="Peptidase M12A" evidence="8">
    <location>
        <begin position="1"/>
        <end position="113"/>
    </location>
</feature>
<dbReference type="InterPro" id="IPR001506">
    <property type="entry name" value="Peptidase_M12A"/>
</dbReference>
<dbReference type="Gene3D" id="3.40.390.10">
    <property type="entry name" value="Collagenase (Catalytic Domain)"/>
    <property type="match status" value="1"/>
</dbReference>
<feature type="binding site" evidence="6">
    <location>
        <position position="8"/>
    </location>
    <ligand>
        <name>Zn(2+)</name>
        <dbReference type="ChEBI" id="CHEBI:29105"/>
        <note>catalytic</note>
    </ligand>
</feature>
<dbReference type="SUPFAM" id="SSF55486">
    <property type="entry name" value="Metalloproteases ('zincins'), catalytic domain"/>
    <property type="match status" value="1"/>
</dbReference>
<keyword evidence="3 6" id="KW-0378">Hydrolase</keyword>
<dbReference type="PANTHER" id="PTHR10127:SF780">
    <property type="entry name" value="METALLOENDOPEPTIDASE"/>
    <property type="match status" value="1"/>
</dbReference>
<dbReference type="GO" id="GO:0006508">
    <property type="term" value="P:proteolysis"/>
    <property type="evidence" value="ECO:0007669"/>
    <property type="project" value="UniProtKB-KW"/>
</dbReference>
<dbReference type="GO" id="GO:0004222">
    <property type="term" value="F:metalloendopeptidase activity"/>
    <property type="evidence" value="ECO:0007669"/>
    <property type="project" value="UniProtKB-UniRule"/>
</dbReference>
<dbReference type="PROSITE" id="PS51864">
    <property type="entry name" value="ASTACIN"/>
    <property type="match status" value="1"/>
</dbReference>
<reference evidence="9" key="2">
    <citation type="submission" date="2020-11" db="EMBL/GenBank/DDBJ databases">
        <authorList>
            <person name="McCartney M.A."/>
            <person name="Auch B."/>
            <person name="Kono T."/>
            <person name="Mallez S."/>
            <person name="Becker A."/>
            <person name="Gohl D.M."/>
            <person name="Silverstein K.A.T."/>
            <person name="Koren S."/>
            <person name="Bechman K.B."/>
            <person name="Herman A."/>
            <person name="Abrahante J.E."/>
            <person name="Garbe J."/>
        </authorList>
    </citation>
    <scope>NUCLEOTIDE SEQUENCE</scope>
    <source>
        <strain evidence="9">Duluth1</strain>
        <tissue evidence="9">Whole animal</tissue>
    </source>
</reference>
<sequence>MKISIILHELGHAIGLYHEHSRPDRDEYVIVHEHNIQKNRSQEFDKIPPGQYVNYSKPYDYLSIMHYGKRFFAEHSDGLTLETKDASYADLIGDAKILSFYDVMIVNAMYNCSGNCQHKICPERGFLTDSCVCFCPSPKNETWITCPGESCQTPVIDTIVYTVYNEDLTDTYVEEELSGIEFPNGSVLRVEDNRCSSNVDRFRNYTCKDGRWLSSLNECKKEVCRLPFELEPNLTLFDLREGTYISDTTQGDIKNGSSLEFHCKSVGETYYEPNRRVFECDTGSWVVKLKQGEE</sequence>
<dbReference type="GO" id="GO:0008270">
    <property type="term" value="F:zinc ion binding"/>
    <property type="evidence" value="ECO:0007669"/>
    <property type="project" value="UniProtKB-UniRule"/>
</dbReference>
<dbReference type="Pfam" id="PF01400">
    <property type="entry name" value="Astacin"/>
    <property type="match status" value="1"/>
</dbReference>
<keyword evidence="5 6" id="KW-0482">Metalloprotease</keyword>
<keyword evidence="1 6" id="KW-0645">Protease</keyword>
<reference evidence="9" key="1">
    <citation type="journal article" date="2019" name="bioRxiv">
        <title>The Genome of the Zebra Mussel, Dreissena polymorpha: A Resource for Invasive Species Research.</title>
        <authorList>
            <person name="McCartney M.A."/>
            <person name="Auch B."/>
            <person name="Kono T."/>
            <person name="Mallez S."/>
            <person name="Zhang Y."/>
            <person name="Obille A."/>
            <person name="Becker A."/>
            <person name="Abrahante J.E."/>
            <person name="Garbe J."/>
            <person name="Badalamenti J.P."/>
            <person name="Herman A."/>
            <person name="Mangelson H."/>
            <person name="Liachko I."/>
            <person name="Sullivan S."/>
            <person name="Sone E.D."/>
            <person name="Koren S."/>
            <person name="Silverstein K.A.T."/>
            <person name="Beckman K.B."/>
            <person name="Gohl D.M."/>
        </authorList>
    </citation>
    <scope>NUCLEOTIDE SEQUENCE</scope>
    <source>
        <strain evidence="9">Duluth1</strain>
        <tissue evidence="9">Whole animal</tissue>
    </source>
</reference>
<dbReference type="Proteomes" id="UP000828390">
    <property type="component" value="Unassembled WGS sequence"/>
</dbReference>
<dbReference type="PRINTS" id="PR00480">
    <property type="entry name" value="ASTACIN"/>
</dbReference>
<feature type="binding site" evidence="6">
    <location>
        <position position="12"/>
    </location>
    <ligand>
        <name>Zn(2+)</name>
        <dbReference type="ChEBI" id="CHEBI:29105"/>
        <note>catalytic</note>
    </ligand>
</feature>
<evidence type="ECO:0000256" key="7">
    <source>
        <dbReference type="RuleBase" id="RU361183"/>
    </source>
</evidence>
<evidence type="ECO:0000256" key="4">
    <source>
        <dbReference type="ARBA" id="ARBA00022833"/>
    </source>
</evidence>
<feature type="binding site" evidence="6">
    <location>
        <position position="18"/>
    </location>
    <ligand>
        <name>Zn(2+)</name>
        <dbReference type="ChEBI" id="CHEBI:29105"/>
        <note>catalytic</note>
    </ligand>
</feature>
<comment type="cofactor">
    <cofactor evidence="6 7">
        <name>Zn(2+)</name>
        <dbReference type="ChEBI" id="CHEBI:29105"/>
    </cofactor>
    <text evidence="6 7">Binds 1 zinc ion per subunit.</text>
</comment>
<dbReference type="EMBL" id="JAIWYP010000007">
    <property type="protein sequence ID" value="KAH3801079.1"/>
    <property type="molecule type" value="Genomic_DNA"/>
</dbReference>
<protein>
    <recommendedName>
        <fullName evidence="7">Metalloendopeptidase</fullName>
        <ecNumber evidence="7">3.4.24.-</ecNumber>
    </recommendedName>
</protein>
<organism evidence="9 10">
    <name type="scientific">Dreissena polymorpha</name>
    <name type="common">Zebra mussel</name>
    <name type="synonym">Mytilus polymorpha</name>
    <dbReference type="NCBI Taxonomy" id="45954"/>
    <lineage>
        <taxon>Eukaryota</taxon>
        <taxon>Metazoa</taxon>
        <taxon>Spiralia</taxon>
        <taxon>Lophotrochozoa</taxon>
        <taxon>Mollusca</taxon>
        <taxon>Bivalvia</taxon>
        <taxon>Autobranchia</taxon>
        <taxon>Heteroconchia</taxon>
        <taxon>Euheterodonta</taxon>
        <taxon>Imparidentia</taxon>
        <taxon>Neoheterodontei</taxon>
        <taxon>Myida</taxon>
        <taxon>Dreissenoidea</taxon>
        <taxon>Dreissenidae</taxon>
        <taxon>Dreissena</taxon>
    </lineage>
</organism>
<accession>A0A9D4J9D4</accession>
<evidence type="ECO:0000313" key="9">
    <source>
        <dbReference type="EMBL" id="KAH3801079.1"/>
    </source>
</evidence>
<dbReference type="AlphaFoldDB" id="A0A9D4J9D4"/>
<proteinExistence type="predicted"/>
<keyword evidence="4 6" id="KW-0862">Zinc</keyword>
<evidence type="ECO:0000256" key="2">
    <source>
        <dbReference type="ARBA" id="ARBA00022723"/>
    </source>
</evidence>
<dbReference type="PANTHER" id="PTHR10127">
    <property type="entry name" value="DISCOIDIN, CUB, EGF, LAMININ , AND ZINC METALLOPROTEASE DOMAIN CONTAINING"/>
    <property type="match status" value="1"/>
</dbReference>
<evidence type="ECO:0000256" key="6">
    <source>
        <dbReference type="PROSITE-ProRule" id="PRU01211"/>
    </source>
</evidence>
<dbReference type="InterPro" id="IPR024079">
    <property type="entry name" value="MetalloPept_cat_dom_sf"/>
</dbReference>
<comment type="caution">
    <text evidence="9">The sequence shown here is derived from an EMBL/GenBank/DDBJ whole genome shotgun (WGS) entry which is preliminary data.</text>
</comment>